<name>A0A5N6HEI1_ASPFL</name>
<evidence type="ECO:0000256" key="1">
    <source>
        <dbReference type="SAM" id="Phobius"/>
    </source>
</evidence>
<keyword evidence="1" id="KW-0812">Transmembrane</keyword>
<feature type="non-terminal residue" evidence="2">
    <location>
        <position position="53"/>
    </location>
</feature>
<proteinExistence type="predicted"/>
<sequence>MLSRVVSSVDSPQQISLSLSITLTGMRDGGIGGLFGYILPLILLWRLCSTMYL</sequence>
<reference evidence="2" key="1">
    <citation type="submission" date="2019-04" db="EMBL/GenBank/DDBJ databases">
        <title>Friends and foes A comparative genomics study of 23 Aspergillus species from section Flavi.</title>
        <authorList>
            <consortium name="DOE Joint Genome Institute"/>
            <person name="Kjaerbolling I."/>
            <person name="Vesth T."/>
            <person name="Frisvad J.C."/>
            <person name="Nybo J.L."/>
            <person name="Theobald S."/>
            <person name="Kildgaard S."/>
            <person name="Isbrandt T."/>
            <person name="Kuo A."/>
            <person name="Sato A."/>
            <person name="Lyhne E.K."/>
            <person name="Kogle M.E."/>
            <person name="Wiebenga A."/>
            <person name="Kun R.S."/>
            <person name="Lubbers R.J."/>
            <person name="Makela M.R."/>
            <person name="Barry K."/>
            <person name="Chovatia M."/>
            <person name="Clum A."/>
            <person name="Daum C."/>
            <person name="Haridas S."/>
            <person name="He G."/>
            <person name="LaButti K."/>
            <person name="Lipzen A."/>
            <person name="Mondo S."/>
            <person name="Riley R."/>
            <person name="Salamov A."/>
            <person name="Simmons B.A."/>
            <person name="Magnuson J.K."/>
            <person name="Henrissat B."/>
            <person name="Mortensen U.H."/>
            <person name="Larsen T.O."/>
            <person name="Devries R.P."/>
            <person name="Grigoriev I.V."/>
            <person name="Machida M."/>
            <person name="Baker S.E."/>
            <person name="Andersen M.R."/>
        </authorList>
    </citation>
    <scope>NUCLEOTIDE SEQUENCE [LARGE SCALE GENOMIC DNA]</scope>
    <source>
        <strain evidence="2">CBS 121.62</strain>
    </source>
</reference>
<evidence type="ECO:0000313" key="2">
    <source>
        <dbReference type="EMBL" id="KAB8252951.1"/>
    </source>
</evidence>
<dbReference type="Proteomes" id="UP000325434">
    <property type="component" value="Unassembled WGS sequence"/>
</dbReference>
<dbReference type="AlphaFoldDB" id="A0A5N6HEI1"/>
<gene>
    <name evidence="2" type="ORF">BDV35DRAFT_333913</name>
</gene>
<protein>
    <submittedName>
        <fullName evidence="2">Uncharacterized protein</fullName>
    </submittedName>
</protein>
<keyword evidence="1" id="KW-1133">Transmembrane helix</keyword>
<keyword evidence="1" id="KW-0472">Membrane</keyword>
<dbReference type="EMBL" id="ML734552">
    <property type="protein sequence ID" value="KAB8252951.1"/>
    <property type="molecule type" value="Genomic_DNA"/>
</dbReference>
<feature type="transmembrane region" description="Helical" evidence="1">
    <location>
        <begin position="29"/>
        <end position="48"/>
    </location>
</feature>
<organism evidence="2">
    <name type="scientific">Aspergillus flavus</name>
    <dbReference type="NCBI Taxonomy" id="5059"/>
    <lineage>
        <taxon>Eukaryota</taxon>
        <taxon>Fungi</taxon>
        <taxon>Dikarya</taxon>
        <taxon>Ascomycota</taxon>
        <taxon>Pezizomycotina</taxon>
        <taxon>Eurotiomycetes</taxon>
        <taxon>Eurotiomycetidae</taxon>
        <taxon>Eurotiales</taxon>
        <taxon>Aspergillaceae</taxon>
        <taxon>Aspergillus</taxon>
        <taxon>Aspergillus subgen. Circumdati</taxon>
    </lineage>
</organism>
<accession>A0A5N6HEI1</accession>